<dbReference type="Proteomes" id="UP000005237">
    <property type="component" value="Unassembled WGS sequence"/>
</dbReference>
<dbReference type="InterPro" id="IPR058721">
    <property type="entry name" value="NTF2_3"/>
</dbReference>
<accession>A0A8R1DQE9</accession>
<sequence length="134" mass="14580">MMRCIQFLALSTLLFGAMNAFLVGPAAGDGSEVIVKELIGKVEAALSSGKTDSFANFFTDAFLFHGCKGNYGKDLAVKGLTLESKTTKFHYMSSKFIGKDQIEFQLGNKETSGFFNIRLIGKAWLLDSGKMAKC</sequence>
<dbReference type="EnsemblMetazoa" id="CJA09315.1">
    <property type="protein sequence ID" value="CJA09315.1"/>
    <property type="gene ID" value="WBGene00128519"/>
</dbReference>
<reference evidence="4" key="1">
    <citation type="submission" date="2010-08" db="EMBL/GenBank/DDBJ databases">
        <authorList>
            <consortium name="Caenorhabditis japonica Sequencing Consortium"/>
            <person name="Wilson R.K."/>
        </authorList>
    </citation>
    <scope>NUCLEOTIDE SEQUENCE [LARGE SCALE GENOMIC DNA]</scope>
    <source>
        <strain evidence="4">DF5081</strain>
    </source>
</reference>
<keyword evidence="4" id="KW-1185">Reference proteome</keyword>
<feature type="chain" id="PRO_5035714952" description="NTF2-like domain-containing protein" evidence="1">
    <location>
        <begin position="29"/>
        <end position="134"/>
    </location>
</feature>
<feature type="signal peptide" evidence="1">
    <location>
        <begin position="1"/>
        <end position="28"/>
    </location>
</feature>
<evidence type="ECO:0000259" key="2">
    <source>
        <dbReference type="Pfam" id="PF26530"/>
    </source>
</evidence>
<dbReference type="Pfam" id="PF26530">
    <property type="entry name" value="NTF2_3"/>
    <property type="match status" value="1"/>
</dbReference>
<evidence type="ECO:0000313" key="4">
    <source>
        <dbReference type="Proteomes" id="UP000005237"/>
    </source>
</evidence>
<reference evidence="3" key="2">
    <citation type="submission" date="2022-06" db="UniProtKB">
        <authorList>
            <consortium name="EnsemblMetazoa"/>
        </authorList>
    </citation>
    <scope>IDENTIFICATION</scope>
    <source>
        <strain evidence="3">DF5081</strain>
    </source>
</reference>
<feature type="domain" description="NTF2-like" evidence="2">
    <location>
        <begin position="33"/>
        <end position="134"/>
    </location>
</feature>
<protein>
    <recommendedName>
        <fullName evidence="2">NTF2-like domain-containing protein</fullName>
    </recommendedName>
</protein>
<proteinExistence type="predicted"/>
<dbReference type="AlphaFoldDB" id="A0A8R1DQE9"/>
<name>A0A8R1DQE9_CAEJA</name>
<keyword evidence="1" id="KW-0732">Signal</keyword>
<organism evidence="3 4">
    <name type="scientific">Caenorhabditis japonica</name>
    <dbReference type="NCBI Taxonomy" id="281687"/>
    <lineage>
        <taxon>Eukaryota</taxon>
        <taxon>Metazoa</taxon>
        <taxon>Ecdysozoa</taxon>
        <taxon>Nematoda</taxon>
        <taxon>Chromadorea</taxon>
        <taxon>Rhabditida</taxon>
        <taxon>Rhabditina</taxon>
        <taxon>Rhabditomorpha</taxon>
        <taxon>Rhabditoidea</taxon>
        <taxon>Rhabditidae</taxon>
        <taxon>Peloderinae</taxon>
        <taxon>Caenorhabditis</taxon>
    </lineage>
</organism>
<evidence type="ECO:0000256" key="1">
    <source>
        <dbReference type="SAM" id="SignalP"/>
    </source>
</evidence>
<evidence type="ECO:0000313" key="3">
    <source>
        <dbReference type="EnsemblMetazoa" id="CJA09315.1"/>
    </source>
</evidence>